<dbReference type="PROSITE" id="PS00094">
    <property type="entry name" value="C5_MTASE_1"/>
    <property type="match status" value="1"/>
</dbReference>
<dbReference type="Gene3D" id="3.40.50.150">
    <property type="entry name" value="Vaccinia Virus protein VP39"/>
    <property type="match status" value="1"/>
</dbReference>
<evidence type="ECO:0000256" key="5">
    <source>
        <dbReference type="PROSITE-ProRule" id="PRU01016"/>
    </source>
</evidence>
<dbReference type="OrthoDB" id="9813719at2"/>
<dbReference type="AlphaFoldDB" id="A0A5C8NZJ4"/>
<keyword evidence="1 5" id="KW-0489">Methyltransferase</keyword>
<feature type="active site" evidence="5">
    <location>
        <position position="88"/>
    </location>
</feature>
<gene>
    <name evidence="8" type="primary">dcm</name>
    <name evidence="8" type="ORF">FHP05_03685</name>
</gene>
<keyword evidence="2 5" id="KW-0808">Transferase</keyword>
<dbReference type="SUPFAM" id="SSF53335">
    <property type="entry name" value="S-adenosyl-L-methionine-dependent methyltransferases"/>
    <property type="match status" value="1"/>
</dbReference>
<dbReference type="GO" id="GO:0032259">
    <property type="term" value="P:methylation"/>
    <property type="evidence" value="ECO:0007669"/>
    <property type="project" value="UniProtKB-KW"/>
</dbReference>
<dbReference type="PROSITE" id="PS51679">
    <property type="entry name" value="SAM_MT_C5"/>
    <property type="match status" value="1"/>
</dbReference>
<dbReference type="Gene3D" id="3.90.120.10">
    <property type="entry name" value="DNA Methylase, subunit A, domain 2"/>
    <property type="match status" value="1"/>
</dbReference>
<evidence type="ECO:0000256" key="7">
    <source>
        <dbReference type="RuleBase" id="RU000417"/>
    </source>
</evidence>
<dbReference type="EMBL" id="VDUW01000002">
    <property type="protein sequence ID" value="TXL66497.1"/>
    <property type="molecule type" value="Genomic_DNA"/>
</dbReference>
<proteinExistence type="inferred from homology"/>
<dbReference type="RefSeq" id="WP_147665897.1">
    <property type="nucleotide sequence ID" value="NZ_VDUW01000002.1"/>
</dbReference>
<dbReference type="InterPro" id="IPR018117">
    <property type="entry name" value="C5_DNA_meth_AS"/>
</dbReference>
<comment type="caution">
    <text evidence="8">The sequence shown here is derived from an EMBL/GenBank/DDBJ whole genome shotgun (WGS) entry which is preliminary data.</text>
</comment>
<evidence type="ECO:0000313" key="8">
    <source>
        <dbReference type="EMBL" id="TXL66497.1"/>
    </source>
</evidence>
<sequence length="419" mass="48084">MGKNHKIQVMELFAGVGGFRLGLERANPDLFEINWANQWEPSRKSQDAFDCYARNFNNGTHVNEDIATISEEAFQQAAPDLIVGGFPCQDYSVARSLSGEKGIQGKKGVLFWEIRRAIAHTHPKYVLLENVDRLLKSPSRQRGRDFAVMLATLRDLDYSVEWRMINAADYGFAQRRRRVFIFAYKNGLSFDCEQGQYSKEEIVFKNGFFAKPFAVKDEPYKNRIDSVELPEDIVEISDEFSFTFHPAGVMRNGEIFTAHVDPIQIEPTTLGEILLDETEIDEKFYLSKEEEEKFDYMRGPKKIERQSADGHKYYFSEGGMSPTDSLDKPGRTMLTSEGSKNRSTHIVEVNGRKRRLTPIECERLNNFPDNWTAGMTDRMRYFCMGNALVVGLIEIMGKRIEKIEKQNEVVDVQLELSLS</sequence>
<name>A0A5C8NZJ4_9BACI</name>
<dbReference type="PRINTS" id="PR00105">
    <property type="entry name" value="C5METTRFRASE"/>
</dbReference>
<keyword evidence="4" id="KW-0680">Restriction system</keyword>
<evidence type="ECO:0000256" key="3">
    <source>
        <dbReference type="ARBA" id="ARBA00022691"/>
    </source>
</evidence>
<dbReference type="InterPro" id="IPR031303">
    <property type="entry name" value="C5_meth_CS"/>
</dbReference>
<dbReference type="InterPro" id="IPR001525">
    <property type="entry name" value="C5_MeTfrase"/>
</dbReference>
<dbReference type="Proteomes" id="UP000321574">
    <property type="component" value="Unassembled WGS sequence"/>
</dbReference>
<evidence type="ECO:0000256" key="2">
    <source>
        <dbReference type="ARBA" id="ARBA00022679"/>
    </source>
</evidence>
<evidence type="ECO:0000256" key="1">
    <source>
        <dbReference type="ARBA" id="ARBA00022603"/>
    </source>
</evidence>
<comment type="catalytic activity">
    <reaction evidence="7">
        <text>a 2'-deoxycytidine in DNA + S-adenosyl-L-methionine = a 5-methyl-2'-deoxycytidine in DNA + S-adenosyl-L-homocysteine + H(+)</text>
        <dbReference type="Rhea" id="RHEA:13681"/>
        <dbReference type="Rhea" id="RHEA-COMP:11369"/>
        <dbReference type="Rhea" id="RHEA-COMP:11370"/>
        <dbReference type="ChEBI" id="CHEBI:15378"/>
        <dbReference type="ChEBI" id="CHEBI:57856"/>
        <dbReference type="ChEBI" id="CHEBI:59789"/>
        <dbReference type="ChEBI" id="CHEBI:85452"/>
        <dbReference type="ChEBI" id="CHEBI:85454"/>
        <dbReference type="EC" id="2.1.1.37"/>
    </reaction>
</comment>
<dbReference type="GO" id="GO:0003886">
    <property type="term" value="F:DNA (cytosine-5-)-methyltransferase activity"/>
    <property type="evidence" value="ECO:0007669"/>
    <property type="project" value="UniProtKB-EC"/>
</dbReference>
<keyword evidence="3 5" id="KW-0949">S-adenosyl-L-methionine</keyword>
<protein>
    <recommendedName>
        <fullName evidence="7">Cytosine-specific methyltransferase</fullName>
        <ecNumber evidence="7">2.1.1.37</ecNumber>
    </recommendedName>
</protein>
<dbReference type="Pfam" id="PF00145">
    <property type="entry name" value="DNA_methylase"/>
    <property type="match status" value="1"/>
</dbReference>
<dbReference type="InterPro" id="IPR050750">
    <property type="entry name" value="C5-MTase"/>
</dbReference>
<accession>A0A5C8NZJ4</accession>
<reference evidence="8 9" key="1">
    <citation type="submission" date="2019-06" db="EMBL/GenBank/DDBJ databases">
        <title>Cerasibacillus sp. nov., isolated from maize field.</title>
        <authorList>
            <person name="Lin S.-Y."/>
            <person name="Tsai C.-F."/>
            <person name="Young C.-C."/>
        </authorList>
    </citation>
    <scope>NUCLEOTIDE SEQUENCE [LARGE SCALE GENOMIC DNA]</scope>
    <source>
        <strain evidence="8 9">CC-CFT480</strain>
    </source>
</reference>
<keyword evidence="9" id="KW-1185">Reference proteome</keyword>
<dbReference type="PANTHER" id="PTHR46098:SF1">
    <property type="entry name" value="TRNA (CYTOSINE(38)-C(5))-METHYLTRANSFERASE"/>
    <property type="match status" value="1"/>
</dbReference>
<evidence type="ECO:0000256" key="4">
    <source>
        <dbReference type="ARBA" id="ARBA00022747"/>
    </source>
</evidence>
<dbReference type="EC" id="2.1.1.37" evidence="7"/>
<evidence type="ECO:0000313" key="9">
    <source>
        <dbReference type="Proteomes" id="UP000321574"/>
    </source>
</evidence>
<dbReference type="GO" id="GO:0009307">
    <property type="term" value="P:DNA restriction-modification system"/>
    <property type="evidence" value="ECO:0007669"/>
    <property type="project" value="UniProtKB-KW"/>
</dbReference>
<evidence type="ECO:0000256" key="6">
    <source>
        <dbReference type="RuleBase" id="RU000416"/>
    </source>
</evidence>
<dbReference type="PROSITE" id="PS00095">
    <property type="entry name" value="C5_MTASE_2"/>
    <property type="match status" value="1"/>
</dbReference>
<comment type="similarity">
    <text evidence="5 6">Belongs to the class I-like SAM-binding methyltransferase superfamily. C5-methyltransferase family.</text>
</comment>
<dbReference type="PANTHER" id="PTHR46098">
    <property type="entry name" value="TRNA (CYTOSINE(38)-C(5))-METHYLTRANSFERASE"/>
    <property type="match status" value="1"/>
</dbReference>
<organism evidence="8 9">
    <name type="scientific">Cerasibacillus terrae</name>
    <dbReference type="NCBI Taxonomy" id="2498845"/>
    <lineage>
        <taxon>Bacteria</taxon>
        <taxon>Bacillati</taxon>
        <taxon>Bacillota</taxon>
        <taxon>Bacilli</taxon>
        <taxon>Bacillales</taxon>
        <taxon>Bacillaceae</taxon>
        <taxon>Cerasibacillus</taxon>
    </lineage>
</organism>
<dbReference type="InterPro" id="IPR029063">
    <property type="entry name" value="SAM-dependent_MTases_sf"/>
</dbReference>
<dbReference type="NCBIfam" id="TIGR00675">
    <property type="entry name" value="dcm"/>
    <property type="match status" value="1"/>
</dbReference>